<evidence type="ECO:0000256" key="8">
    <source>
        <dbReference type="ARBA" id="ARBA00022701"/>
    </source>
</evidence>
<dbReference type="Gene3D" id="1.20.140.100">
    <property type="entry name" value="Dynein heavy chain, N-terminal domain 2"/>
    <property type="match status" value="1"/>
</dbReference>
<dbReference type="InterPro" id="IPR042219">
    <property type="entry name" value="AAA_lid_11_sf"/>
</dbReference>
<dbReference type="Gene3D" id="1.20.920.20">
    <property type="match status" value="1"/>
</dbReference>
<keyword evidence="15" id="KW-0472">Membrane</keyword>
<dbReference type="Pfam" id="PF21264">
    <property type="entry name" value="DYNC2H1_AAA_dom"/>
    <property type="match status" value="1"/>
</dbReference>
<feature type="compositionally biased region" description="Polar residues" evidence="21">
    <location>
        <begin position="4450"/>
        <end position="4462"/>
    </location>
</feature>
<evidence type="ECO:0000259" key="29">
    <source>
        <dbReference type="Pfam" id="PF12781"/>
    </source>
</evidence>
<dbReference type="InterPro" id="IPR026983">
    <property type="entry name" value="DHC"/>
</dbReference>
<feature type="compositionally biased region" description="Low complexity" evidence="21">
    <location>
        <begin position="2058"/>
        <end position="2079"/>
    </location>
</feature>
<evidence type="ECO:0000256" key="6">
    <source>
        <dbReference type="ARBA" id="ARBA00022475"/>
    </source>
</evidence>
<dbReference type="Gene3D" id="3.10.490.20">
    <property type="match status" value="1"/>
</dbReference>
<feature type="domain" description="Cytoplasmic dynein 2 heavy chain 1 AAA+ ATPase" evidence="32">
    <location>
        <begin position="2326"/>
        <end position="2417"/>
    </location>
</feature>
<dbReference type="Pfam" id="PF18198">
    <property type="entry name" value="AAA_lid_11"/>
    <property type="match status" value="1"/>
</dbReference>
<comment type="similarity">
    <text evidence="4">Belongs to the dynein heavy chain family.</text>
</comment>
<evidence type="ECO:0000256" key="5">
    <source>
        <dbReference type="ARBA" id="ARBA00022473"/>
    </source>
</evidence>
<evidence type="ECO:0000259" key="25">
    <source>
        <dbReference type="Pfam" id="PF08393"/>
    </source>
</evidence>
<dbReference type="FunFam" id="3.20.180.20:FF:000002">
    <property type="entry name" value="Cytoplasmic dynein heavy chain 1"/>
    <property type="match status" value="1"/>
</dbReference>
<evidence type="ECO:0000256" key="3">
    <source>
        <dbReference type="ARBA" id="ARBA00004245"/>
    </source>
</evidence>
<dbReference type="InterPro" id="IPR042222">
    <property type="entry name" value="Dynein_2_N"/>
</dbReference>
<keyword evidence="8" id="KW-0493">Microtubule</keyword>
<evidence type="ECO:0000256" key="1">
    <source>
        <dbReference type="ARBA" id="ARBA00004138"/>
    </source>
</evidence>
<evidence type="ECO:0000259" key="26">
    <source>
        <dbReference type="Pfam" id="PF12774"/>
    </source>
</evidence>
<dbReference type="Pfam" id="PF12780">
    <property type="entry name" value="AAA_8"/>
    <property type="match status" value="1"/>
</dbReference>
<keyword evidence="10" id="KW-0970">Cilium biogenesis/degradation</keyword>
<feature type="coiled-coil region" evidence="20">
    <location>
        <begin position="3480"/>
        <end position="3521"/>
    </location>
</feature>
<evidence type="ECO:0000259" key="33">
    <source>
        <dbReference type="Pfam" id="PF22597"/>
    </source>
</evidence>
<dbReference type="InterPro" id="IPR049400">
    <property type="entry name" value="DYNC2H1_AAA_dom"/>
</dbReference>
<keyword evidence="14" id="KW-0969">Cilium</keyword>
<dbReference type="GO" id="GO:0005929">
    <property type="term" value="C:cilium"/>
    <property type="evidence" value="ECO:0007669"/>
    <property type="project" value="UniProtKB-SubCell"/>
</dbReference>
<dbReference type="WBParaSite" id="TREG1_80840.1">
    <property type="protein sequence ID" value="TREG1_80840.1"/>
    <property type="gene ID" value="TREG1_80840"/>
</dbReference>
<evidence type="ECO:0000313" key="35">
    <source>
        <dbReference type="WBParaSite" id="TREG1_80840.1"/>
    </source>
</evidence>
<evidence type="ECO:0000256" key="11">
    <source>
        <dbReference type="ARBA" id="ARBA00022840"/>
    </source>
</evidence>
<keyword evidence="16" id="KW-0505">Motor protein</keyword>
<dbReference type="Pfam" id="PF12781">
    <property type="entry name" value="AAA_9"/>
    <property type="match status" value="1"/>
</dbReference>
<dbReference type="InterPro" id="IPR043157">
    <property type="entry name" value="Dynein_AAA1S"/>
</dbReference>
<dbReference type="InterPro" id="IPR043160">
    <property type="entry name" value="Dynein_C_barrel"/>
</dbReference>
<feature type="domain" description="Dynein heavy chain coiled coil stalk" evidence="27">
    <location>
        <begin position="3221"/>
        <end position="3548"/>
    </location>
</feature>
<dbReference type="Gene3D" id="3.20.180.20">
    <property type="entry name" value="Dynein heavy chain, N-terminal domain 2"/>
    <property type="match status" value="1"/>
</dbReference>
<feature type="domain" description="Dynein heavy chain C-terminal" evidence="31">
    <location>
        <begin position="4394"/>
        <end position="4732"/>
    </location>
</feature>
<dbReference type="Gene3D" id="3.40.50.300">
    <property type="entry name" value="P-loop containing nucleotide triphosphate hydrolases"/>
    <property type="match status" value="6"/>
</dbReference>
<dbReference type="Gene3D" id="1.10.8.710">
    <property type="match status" value="1"/>
</dbReference>
<dbReference type="SUPFAM" id="SSF52540">
    <property type="entry name" value="P-loop containing nucleoside triphosphate hydrolases"/>
    <property type="match status" value="4"/>
</dbReference>
<dbReference type="Gene3D" id="1.20.920.30">
    <property type="match status" value="1"/>
</dbReference>
<keyword evidence="13 20" id="KW-0175">Coiled coil</keyword>
<dbReference type="InterPro" id="IPR035699">
    <property type="entry name" value="AAA_6"/>
</dbReference>
<keyword evidence="17" id="KW-0206">Cytoskeleton</keyword>
<dbReference type="Pfam" id="PF07728">
    <property type="entry name" value="AAA_5"/>
    <property type="match status" value="1"/>
</dbReference>
<dbReference type="FunFam" id="3.40.50.300:FF:000071">
    <property type="entry name" value="Cytoplasmic dynein heavy chain 1"/>
    <property type="match status" value="1"/>
</dbReference>
<feature type="region of interest" description="Disordered" evidence="21">
    <location>
        <begin position="3275"/>
        <end position="3294"/>
    </location>
</feature>
<feature type="domain" description="Dynein heavy chain linker" evidence="25">
    <location>
        <begin position="1234"/>
        <end position="1652"/>
    </location>
</feature>
<dbReference type="PANTHER" id="PTHR45703:SF22">
    <property type="entry name" value="DYNEIN CYTOPLASMIC 2 HEAVY CHAIN 1"/>
    <property type="match status" value="1"/>
</dbReference>
<dbReference type="Pfam" id="PF08385">
    <property type="entry name" value="DHC_N1"/>
    <property type="match status" value="1"/>
</dbReference>
<evidence type="ECO:0000259" key="23">
    <source>
        <dbReference type="Pfam" id="PF07728"/>
    </source>
</evidence>
<keyword evidence="18" id="KW-0966">Cell projection</keyword>
<dbReference type="Pfam" id="PF08393">
    <property type="entry name" value="DHC_N2"/>
    <property type="match status" value="1"/>
</dbReference>
<feature type="region of interest" description="Disordered" evidence="21">
    <location>
        <begin position="4450"/>
        <end position="4473"/>
    </location>
</feature>
<dbReference type="InterPro" id="IPR013594">
    <property type="entry name" value="Dynein_heavy_tail"/>
</dbReference>
<dbReference type="Pfam" id="PF12775">
    <property type="entry name" value="AAA_7"/>
    <property type="match status" value="1"/>
</dbReference>
<evidence type="ECO:0000256" key="2">
    <source>
        <dbReference type="ARBA" id="ARBA00004202"/>
    </source>
</evidence>
<accession>A0AA85K6E1</accession>
<feature type="coiled-coil region" evidence="20">
    <location>
        <begin position="1512"/>
        <end position="1539"/>
    </location>
</feature>
<dbReference type="GO" id="GO:0030286">
    <property type="term" value="C:dynein complex"/>
    <property type="evidence" value="ECO:0007669"/>
    <property type="project" value="UniProtKB-KW"/>
</dbReference>
<dbReference type="GO" id="GO:0005886">
    <property type="term" value="C:plasma membrane"/>
    <property type="evidence" value="ECO:0007669"/>
    <property type="project" value="UniProtKB-SubCell"/>
</dbReference>
<evidence type="ECO:0000256" key="19">
    <source>
        <dbReference type="ARBA" id="ARBA00023902"/>
    </source>
</evidence>
<dbReference type="GO" id="GO:0008569">
    <property type="term" value="F:minus-end-directed microtubule motor activity"/>
    <property type="evidence" value="ECO:0007669"/>
    <property type="project" value="InterPro"/>
</dbReference>
<dbReference type="Proteomes" id="UP000050795">
    <property type="component" value="Unassembled WGS sequence"/>
</dbReference>
<dbReference type="InterPro" id="IPR042228">
    <property type="entry name" value="Dynein_linker_3"/>
</dbReference>
<dbReference type="Pfam" id="PF18199">
    <property type="entry name" value="Dynein_C"/>
    <property type="match status" value="1"/>
</dbReference>
<evidence type="ECO:0000256" key="17">
    <source>
        <dbReference type="ARBA" id="ARBA00023212"/>
    </source>
</evidence>
<reference evidence="35" key="2">
    <citation type="submission" date="2023-11" db="UniProtKB">
        <authorList>
            <consortium name="WormBaseParasite"/>
        </authorList>
    </citation>
    <scope>IDENTIFICATION</scope>
</reference>
<dbReference type="InterPro" id="IPR013602">
    <property type="entry name" value="Dynein_heavy_linker"/>
</dbReference>
<dbReference type="GO" id="GO:0005524">
    <property type="term" value="F:ATP binding"/>
    <property type="evidence" value="ECO:0007669"/>
    <property type="project" value="UniProtKB-KW"/>
</dbReference>
<evidence type="ECO:0000256" key="13">
    <source>
        <dbReference type="ARBA" id="ARBA00023054"/>
    </source>
</evidence>
<keyword evidence="9" id="KW-0547">Nucleotide-binding</keyword>
<dbReference type="Gene3D" id="1.10.8.1220">
    <property type="match status" value="1"/>
</dbReference>
<feature type="domain" description="Dynein heavy chain ATP-binding dynein motor region" evidence="29">
    <location>
        <begin position="3596"/>
        <end position="3815"/>
    </location>
</feature>
<evidence type="ECO:0000256" key="9">
    <source>
        <dbReference type="ARBA" id="ARBA00022741"/>
    </source>
</evidence>
<evidence type="ECO:0000256" key="16">
    <source>
        <dbReference type="ARBA" id="ARBA00023175"/>
    </source>
</evidence>
<keyword evidence="7" id="KW-0963">Cytoplasm</keyword>
<dbReference type="InterPro" id="IPR024743">
    <property type="entry name" value="Dynein_HC_stalk"/>
</dbReference>
<keyword evidence="11" id="KW-0067">ATP-binding</keyword>
<dbReference type="GO" id="GO:0007018">
    <property type="term" value="P:microtubule-based movement"/>
    <property type="evidence" value="ECO:0007669"/>
    <property type="project" value="InterPro"/>
</dbReference>
<keyword evidence="34" id="KW-1185">Reference proteome</keyword>
<feature type="domain" description="Dynein heavy chain AAA lid" evidence="30">
    <location>
        <begin position="4247"/>
        <end position="4385"/>
    </location>
</feature>
<dbReference type="Gene3D" id="6.10.140.1060">
    <property type="match status" value="1"/>
</dbReference>
<dbReference type="InterPro" id="IPR011704">
    <property type="entry name" value="ATPase_dyneun-rel_AAA"/>
</dbReference>
<dbReference type="InterPro" id="IPR054354">
    <property type="entry name" value="DYNC2H1-like_lid"/>
</dbReference>
<feature type="domain" description="ATPase dynein-related AAA" evidence="23">
    <location>
        <begin position="2177"/>
        <end position="2313"/>
    </location>
</feature>
<evidence type="ECO:0000256" key="18">
    <source>
        <dbReference type="ARBA" id="ARBA00023273"/>
    </source>
</evidence>
<dbReference type="Gene3D" id="1.20.1270.280">
    <property type="match status" value="1"/>
</dbReference>
<evidence type="ECO:0000259" key="31">
    <source>
        <dbReference type="Pfam" id="PF18199"/>
    </source>
</evidence>
<dbReference type="Pfam" id="PF22597">
    <property type="entry name" value="DYN_lid"/>
    <property type="match status" value="1"/>
</dbReference>
<keyword evidence="12" id="KW-0243">Dynein</keyword>
<evidence type="ECO:0000256" key="14">
    <source>
        <dbReference type="ARBA" id="ARBA00023069"/>
    </source>
</evidence>
<evidence type="ECO:0000259" key="27">
    <source>
        <dbReference type="Pfam" id="PF12777"/>
    </source>
</evidence>
<feature type="domain" description="Dynein heavy chain region D6 P-loop" evidence="22">
    <location>
        <begin position="4065"/>
        <end position="4213"/>
    </location>
</feature>
<keyword evidence="6" id="KW-1003">Cell membrane</keyword>
<dbReference type="InterPro" id="IPR004273">
    <property type="entry name" value="Dynein_heavy_D6_P-loop"/>
</dbReference>
<protein>
    <recommendedName>
        <fullName evidence="19">Cytoplasmic dynein 2 heavy chain 1</fullName>
    </recommendedName>
</protein>
<evidence type="ECO:0000256" key="15">
    <source>
        <dbReference type="ARBA" id="ARBA00023136"/>
    </source>
</evidence>
<evidence type="ECO:0000256" key="21">
    <source>
        <dbReference type="SAM" id="MobiDB-lite"/>
    </source>
</evidence>
<feature type="domain" description="Dynein heavy chain tail" evidence="24">
    <location>
        <begin position="260"/>
        <end position="737"/>
    </location>
</feature>
<feature type="domain" description="Dynein heavy chain hydrolytic ATP-binding dynein motor region" evidence="26">
    <location>
        <begin position="1822"/>
        <end position="2058"/>
    </location>
</feature>
<evidence type="ECO:0000256" key="4">
    <source>
        <dbReference type="ARBA" id="ARBA00008887"/>
    </source>
</evidence>
<dbReference type="InterPro" id="IPR027417">
    <property type="entry name" value="P-loop_NTPase"/>
</dbReference>
<dbReference type="FunFam" id="1.20.920.20:FF:000002">
    <property type="entry name" value="Cytoplasmic dynein 1 heavy chain"/>
    <property type="match status" value="1"/>
</dbReference>
<dbReference type="GO" id="GO:0045505">
    <property type="term" value="F:dynein intermediate chain binding"/>
    <property type="evidence" value="ECO:0007669"/>
    <property type="project" value="InterPro"/>
</dbReference>
<evidence type="ECO:0000259" key="32">
    <source>
        <dbReference type="Pfam" id="PF21264"/>
    </source>
</evidence>
<dbReference type="Gene3D" id="1.20.58.1120">
    <property type="match status" value="1"/>
</dbReference>
<evidence type="ECO:0000256" key="10">
    <source>
        <dbReference type="ARBA" id="ARBA00022794"/>
    </source>
</evidence>
<sequence>MDSRFKLILSAVTSYFNVNGVSVEELKNEEHVDDFLNQINVFILICHLKSDDHLSFSNQLAYRDNVKQMLVFIKIQPTYIDEKNWKSVVMVCYIPGSPVVGLYNSLSKLFAPLLLKNNEKLVLHDPKLQTALTDLAAGLSAIVNEEDFSENNTNIFTLMDEVNYWRNKSRSSSSSNTDEKKRCEFFACLIESPAEKCVQIESASQLAMNIRIPSPVDSNYQANDVQDQLSFGTGLIDLVEILDSLLMDTLDDLWRCSDSRASQPYPEKRMRQLIESLSHWTVRVIQGFLGSMNKLSKDNEIMFSNLWILPYSEVKRAILLGIQACDQWMKSSHILTQQLWSRYTPHPWDGPSPNLAYLTQFKNRLNEILTLRGLYEHLYHFTTTTEHIEFKMDCGLANFIFNTLGYDRSKTATTTTTTTTVSSMLKQFINPLTYNPYTMDEWISAKNLIDARLRPIEECAASRFKTRLLSLSSRIDSDKSTHSNRMNSNQLLKEFQKFQDLIHRPIVSDALQSEKELLLGYLEVSLKELHEEFLLKSNSGDSHYHNQREQQQQLVQKKSQVMLIKNIPDRVNRILWAGQLKSRLQEEYTLVEFLLSDLQRFEAYKEESVRLIEQIENWHNEQFQAWSHDSVVSLSSESSTFNPTGTLLTLSSVDGHLEVGFPDGLVQLQREVRLLGGLGYPIPYKIIQAIDQAEKISQYAVMLKQIAHFYNSIDNEMLPFQKPLMLNSAMAFERLIKLHNNIPNFTKDNLLNPITWNQTEEVVQYIQQLQKLSQQLMCENRRLRKIHYALIEKMVKLLDVDLLRNQSKWRSELNDMRFILSEAATAGGYPADHMAPWRAFLDRQLYKVLEYQYRSGLEELSERMPEMRVDMVYLQSRLAFRPPFEEIKAKYYRELRKFICIPENFRGLSEFSQSTDNNNSHINKKSAPTNKNNDTIAGFIFSNIIDNQVSGLHICYRKVEFLFTRLLGSLEQFQDWVVLGSVNLDELVDSHCRDLVDFERNFKAIKIRGREAEKLPNEIRIDCITVNCLPVKMAIEGLLQNLFDTLQNCLRRSIHGDLVAADAFLTDSLDKLNYRPQTVDELSEAMTRENDFTKALNRLNDQIKCAELKDQLLRTVSGNGVTNINTIKGKWEKFQTMMEGYKMMMNEQLEVLKSNLINQTKAYLMNLERFKNRWHQSKPGKDLLDSGDNDTCLSAIEVIKQHENEFQELKAIHQNLVRDYEYFGMKKPELSLTDELGKDLKECTLMWSEFDNFFKGLQVYAKEEWITFKSRYYVFEEFLTEWSGKLRSSQATAMTVRLQKEIDRYQDLIPVLKWLKGDHLTKDHWLELFRLIGLPKGIKLENLLFGDLLQVITNIISQCDALKSLAQRAQAEIVVREALQELDVWGAGTTFTLIEYVDSAGKIVYLVKDWKEILSQVGDNIALLASLQDSPYFDSFSDRSNAWAKRLSDLDYCLTGLQSIQRKWIYLEPIMSRGALHKESARYAQIDTEFRQLMSSIKADNRVVSLVNGMKGTALKENLNNLQDQLARCQRALNEYLEEKRSIFPRFYFIGDDDLLELLGQTTNPSIIQMHIKKLFQGIHTVKFDDNHQTTDNTKKQVVKSKQPENITAICSAESETVHLQRPIQLTSEIEVYLEKLTNEMKSTLNELLIQCVKECSSENQRRHRLDPNAYPEQILILSEAINFCKNVENALSCGELNKLKKDLQSQLTAYTSVNLHNMKENDPCITVVSSSESNLTHSASSRLQTCKLSSLILDIIHSIDIIDQLIRNGTVSPKDWIWQRQLRFYMNDKKLSDSTGFNTLKSKESHLLKTFICMADAEFTYTFEYQGNSPRLVHTPLTDKCYLTLTQAMRMGLGGNPYGPAGTGKTESVKALGCLMGRQVLVFNCDEGIDLYSMTRIFVGIVKCGAWGCFDEFNRLEESVLSAISMQIQTIQDALKSGISQINLLGRTTSVDPNSALFITLNPAGKHYRGRQKLPDNLKQLFRPISMTKPDIELIAEMILFSKGFTNAQILGRKLVSVFSLAKQLLSVQQHYDWGLRALKSVLRSAGTLLHSNKQMSSSNNENVEQSQLNYQRHQQQQQHHHQQQHTYEYEAALVIQATKTNILSKLTNHDSIRFENLLKDVFPDPTLHNWSFENQEISRLIDALHSVVQEKHMILVEAQIRKAIELYEQLSQRMGVVLVGSSGFGKSTVLNLLRLALNKIGTPVRSYIFNPKSMLRVQLLGQIEPDTQEWTDGVLTHSARCVVKEITDQKCWIISDGDIDPEWIESLNSVLDDNHLLTLPSGERIQFSSNVNFIFETHELIHASPATISRMGVVYVDDEASDPHTLVEAWLMQQPENERDQLKLLIDPIFYKCLEWVYQKNEFIVETSRAAIVFNSLSHLIGATTPAQFTVGLIRGLGGNLTESTRNELALKVYEATGENPPDQSRPLDVQVDTHNPNRLISYPKGISVALLGTSTSDFKSHNSQYSEISSTDCVENPMVANKIAEAIASGCPPLVLTPNVRRSIDAFRCWLNDDNARSRQSFLLVGPEGCGKSLLLDYCFAALSKSVHVATVQCSAQTTPNQLLDKLSQYCICVISTTNGRILRPKEGDRLILYLRDLNLPKPDKWGSCQLTAFLQQILTYHGYYDPSSLEFIGIEGIQFVGSFTPANTSVGLGRYPLSKRFTSALRLTVIGYPENDQMISIYACLLQAVSVSKLKYTVAQSTESDRISSRRSDYNNKDLKASSSSSRKLLINPTGLHNMSTIMVQLLHELQRNFRADEYAHCVFTPHSLTAWVSGLLRYKFTESINEIWSIFGYEAKRLFRDCLPGEKARHHFDVLLTRILYNVLSGSVIKPGEDIDKAGKHWKLSNEKCDEIQSTLMMATGDCESYESDIPDEDKSSYNDDDDDKFVKFHGSFVTWTATHHSPSGYPSALYGKPLEFLKYTQIKEIVLKAQKQLAREKLPQAETLVLFPDFIDYLCRFDRVLSRPSGSLLLAGRSGIGRRSALNLIAHLHQLNTFRLHIGRNYTMRQFINDMKTVCQSAGIDNQPTLLIIEDYQLKDDCFLEIVNSLLACGEASGLMNTEELEATVSIVASKTGVNLKEQAAEAGHRGPLTTFLANRIHRNLHFAIILDIDDDFFNSRLQSNPSLYKYCCVQWMDEWSKASLLQIPKLLIPKSCIPKDVSGFCQACVNLHTSSSPDPHIMMIATAMPTPRHFIAFCSTYSRIEQNHRKKLNSEITRLKSGLGKLKEACERVSELKRQTAEQGKLLVEKQTEADKALEQISAAIQGAAEQRTEMENLRSRAADESKHLERRKSAIDSELAEIEPMVQQARAAVGSIKPEALSEIRALRAPPDIIRDILEGVLLLMGICDTSWASMRGFLAKRGVQEEILNFDARKITPDIRASVEKLLIKNQESFEPRVARRASVAIAPLATWVRANVQYASVLERISPLEAEHNKLKSSLFQAENSLTNLAKDLSNVDTKVAKLRGIFEKHTTEATHLKMELERTKETLASAETLVGELESEHTRWNNQINELTNQLNSLPLFALLASGFITYLSACPEDVRRQQTSKWIENLTSLGMMPSSLSSSGLVQGGKQNFDLLRFLSTEREQLIWHSQGLPSDQLSGENVVTIIHTEMCPFIVDPSLRALNWLKEYLKDQRLEVISQHNPNFITTLELAVRFGKCLIIQEVDEIEPILMPILSKNLITQGCRNYVMLGEKLIDYHQDFRLYLCTRETPRTVGSVKPISAASLVTVVNFITTRTGLIDQLLEIALQNEHPELESRRQQLVCDEENMKIELAKLENDLLEELSNAHGNILENKELLISLNKTKQSSLIVTNSLKESLRLQDELDKERNVFHSLAEAGSQLYFALKDLVKINHMYQFSLNSFLHLFQRALSMPYDKGLNTSERIKSLQKLVELLVYESVSRALFKPDRLMFALHMVHAMRPQLFTEEEWLFFIGLSVSESHSGGEHVPTWLDKERAQNIMNLKAALPDVYKNLCFEDSKFWTDWLHANNAEIRSTPNTNLQFKSLKPFHLSVLAIQALRPDRLYTALSQFANRSLDLPQLSPTTLNLHRLFESETRSTEPILILISQGADPSQELAEAATLHFSRKLGHKHSSSISTLSTSNYHQIAMGQGQTELALNELRKAVKSGDWLCLKNLHLVIHWLPVLEKEINNLLFNANRKCMKSDEKTENRIDDTEQYVHEDFRLWLTAEPRTNFPSTLLEGCLKIAYEAPPGLKHNLRRTYESWSGNYISQGSSKTRASLLACLAWFHAIVQERRTYIPQGWTKFYEFTFSDLRAGAEIIDRLLLSDHGKSMRTVKDIWSWIYGLFGESIYGGRVDNTFDLTVLNYYLNSIFNDEIIRNLQLGPFKLPGTIELKDYFLQIDALPPHDLPTYFSLPPNIDSSLQRSEANRIIAQLRLLNRPKVDSEQKFDKSVWSKGLEPILILWKKLNQGLNLIQQSRSSNQINKFSSSKSDNYNHSHHHQHQNEGILNSRNSLQEFLQLELHNALQLVQAVHSNLASLSRACRGSQLVTDVLHQLAGSILHGETPETWLSHWPEGPTEVVPFLKDLVTKSNTVQTWAKQAETDQFLREQNENGLDLASLFRPATFLNALRQQTARQANISIDMLKLSCQWITQSHAYRNNNNNDTNNTKSIPIRITNLKLEGANFQNGQLSQSDPEDPTIIKLPDIILKWIPKNELDPLCENDSISLPLYLNNTRDNLVTYIRVPCPPGSQNQWIPAGTALLLSCV</sequence>
<dbReference type="InterPro" id="IPR024317">
    <property type="entry name" value="Dynein_heavy_chain_D4_dom"/>
</dbReference>
<dbReference type="FunFam" id="3.40.50.300:FF:000598">
    <property type="entry name" value="Dynein cytoplasmic 2 heavy chain 1"/>
    <property type="match status" value="1"/>
</dbReference>
<evidence type="ECO:0000259" key="24">
    <source>
        <dbReference type="Pfam" id="PF08385"/>
    </source>
</evidence>
<comment type="subcellular location">
    <subcellularLocation>
        <location evidence="2">Cell membrane</location>
        <topology evidence="2">Peripheral membrane protein</topology>
    </subcellularLocation>
    <subcellularLocation>
        <location evidence="1">Cell projection</location>
        <location evidence="1">Cilium</location>
    </subcellularLocation>
    <subcellularLocation>
        <location evidence="3">Cytoplasm</location>
        <location evidence="3">Cytoskeleton</location>
    </subcellularLocation>
</comment>
<name>A0AA85K6E1_TRIRE</name>
<proteinExistence type="inferred from homology"/>
<evidence type="ECO:0000313" key="34">
    <source>
        <dbReference type="Proteomes" id="UP000050795"/>
    </source>
</evidence>
<evidence type="ECO:0000256" key="12">
    <source>
        <dbReference type="ARBA" id="ARBA00023017"/>
    </source>
</evidence>
<dbReference type="Pfam" id="PF12774">
    <property type="entry name" value="AAA_6"/>
    <property type="match status" value="1"/>
</dbReference>
<dbReference type="Pfam" id="PF03028">
    <property type="entry name" value="Dynein_heavy"/>
    <property type="match status" value="1"/>
</dbReference>
<feature type="coiled-coil region" evidence="20">
    <location>
        <begin position="3766"/>
        <end position="3793"/>
    </location>
</feature>
<feature type="domain" description="Dynein 2 heavy chain 1 cytoplasmic ATPase lid" evidence="33">
    <location>
        <begin position="2740"/>
        <end position="2812"/>
    </location>
</feature>
<feature type="domain" description="Dynein heavy chain AAA module D4" evidence="28">
    <location>
        <begin position="2950"/>
        <end position="3206"/>
    </location>
</feature>
<organism evidence="34 35">
    <name type="scientific">Trichobilharzia regenti</name>
    <name type="common">Nasal bird schistosome</name>
    <dbReference type="NCBI Taxonomy" id="157069"/>
    <lineage>
        <taxon>Eukaryota</taxon>
        <taxon>Metazoa</taxon>
        <taxon>Spiralia</taxon>
        <taxon>Lophotrochozoa</taxon>
        <taxon>Platyhelminthes</taxon>
        <taxon>Trematoda</taxon>
        <taxon>Digenea</taxon>
        <taxon>Strigeidida</taxon>
        <taxon>Schistosomatoidea</taxon>
        <taxon>Schistosomatidae</taxon>
        <taxon>Trichobilharzia</taxon>
    </lineage>
</organism>
<dbReference type="InterPro" id="IPR041658">
    <property type="entry name" value="AAA_lid_11"/>
</dbReference>
<evidence type="ECO:0000256" key="20">
    <source>
        <dbReference type="SAM" id="Coils"/>
    </source>
</evidence>
<dbReference type="GO" id="GO:0030030">
    <property type="term" value="P:cell projection organization"/>
    <property type="evidence" value="ECO:0007669"/>
    <property type="project" value="UniProtKB-KW"/>
</dbReference>
<keyword evidence="5" id="KW-0217">Developmental protein</keyword>
<evidence type="ECO:0000259" key="30">
    <source>
        <dbReference type="Pfam" id="PF18198"/>
    </source>
</evidence>
<evidence type="ECO:0000259" key="28">
    <source>
        <dbReference type="Pfam" id="PF12780"/>
    </source>
</evidence>
<dbReference type="InterPro" id="IPR041228">
    <property type="entry name" value="Dynein_C"/>
</dbReference>
<dbReference type="GO" id="GO:0016887">
    <property type="term" value="F:ATP hydrolysis activity"/>
    <property type="evidence" value="ECO:0007669"/>
    <property type="project" value="InterPro"/>
</dbReference>
<dbReference type="InterPro" id="IPR035706">
    <property type="entry name" value="AAA_9"/>
</dbReference>
<reference evidence="34" key="1">
    <citation type="submission" date="2022-06" db="EMBL/GenBank/DDBJ databases">
        <authorList>
            <person name="Berger JAMES D."/>
            <person name="Berger JAMES D."/>
        </authorList>
    </citation>
    <scope>NUCLEOTIDE SEQUENCE [LARGE SCALE GENOMIC DNA]</scope>
</reference>
<dbReference type="PANTHER" id="PTHR45703">
    <property type="entry name" value="DYNEIN HEAVY CHAIN"/>
    <property type="match status" value="1"/>
</dbReference>
<dbReference type="GO" id="GO:0051959">
    <property type="term" value="F:dynein light intermediate chain binding"/>
    <property type="evidence" value="ECO:0007669"/>
    <property type="project" value="InterPro"/>
</dbReference>
<evidence type="ECO:0000256" key="7">
    <source>
        <dbReference type="ARBA" id="ARBA00022490"/>
    </source>
</evidence>
<feature type="region of interest" description="Disordered" evidence="21">
    <location>
        <begin position="2053"/>
        <end position="2085"/>
    </location>
</feature>
<dbReference type="GO" id="GO:0005874">
    <property type="term" value="C:microtubule"/>
    <property type="evidence" value="ECO:0007669"/>
    <property type="project" value="UniProtKB-KW"/>
</dbReference>
<evidence type="ECO:0000259" key="22">
    <source>
        <dbReference type="Pfam" id="PF03028"/>
    </source>
</evidence>
<dbReference type="Pfam" id="PF12777">
    <property type="entry name" value="MT"/>
    <property type="match status" value="1"/>
</dbReference>
<dbReference type="Gene3D" id="1.10.8.720">
    <property type="entry name" value="Region D6 of dynein motor"/>
    <property type="match status" value="1"/>
</dbReference>